<dbReference type="GO" id="GO:0043752">
    <property type="term" value="F:adenosylcobinamide kinase activity"/>
    <property type="evidence" value="ECO:0007669"/>
    <property type="project" value="UniProtKB-EC"/>
</dbReference>
<protein>
    <recommendedName>
        <fullName evidence="14">Bifunctional adenosylcobalamin biosynthesis protein</fullName>
        <ecNumber evidence="14">2.7.1.156</ecNumber>
        <ecNumber evidence="14">2.7.7.62</ecNumber>
    </recommendedName>
</protein>
<name>A0A1G9PET0_9BURK</name>
<dbReference type="Pfam" id="PF02283">
    <property type="entry name" value="CobU"/>
    <property type="match status" value="1"/>
</dbReference>
<dbReference type="Gene3D" id="3.40.50.300">
    <property type="entry name" value="P-loop containing nucleotide triphosphate hydrolases"/>
    <property type="match status" value="1"/>
</dbReference>
<comment type="catalytic activity">
    <reaction evidence="1 14">
        <text>adenosylcob(III)inamide + ATP = adenosylcob(III)inamide phosphate + ADP + H(+)</text>
        <dbReference type="Rhea" id="RHEA:15769"/>
        <dbReference type="ChEBI" id="CHEBI:2480"/>
        <dbReference type="ChEBI" id="CHEBI:15378"/>
        <dbReference type="ChEBI" id="CHEBI:30616"/>
        <dbReference type="ChEBI" id="CHEBI:58502"/>
        <dbReference type="ChEBI" id="CHEBI:456216"/>
        <dbReference type="EC" id="2.7.1.156"/>
    </reaction>
</comment>
<dbReference type="PIRSF" id="PIRSF006135">
    <property type="entry name" value="CobU"/>
    <property type="match status" value="1"/>
</dbReference>
<keyword evidence="10 14" id="KW-0547">Nucleotide-binding</keyword>
<keyword evidence="9 14" id="KW-0808">Transferase</keyword>
<evidence type="ECO:0000313" key="17">
    <source>
        <dbReference type="EMBL" id="SDL96665.1"/>
    </source>
</evidence>
<dbReference type="InterPro" id="IPR027417">
    <property type="entry name" value="P-loop_NTPase"/>
</dbReference>
<dbReference type="STRING" id="1527607.SAMN05428957_101337"/>
<dbReference type="PANTHER" id="PTHR34848">
    <property type="match status" value="1"/>
</dbReference>
<evidence type="ECO:0000256" key="13">
    <source>
        <dbReference type="ARBA" id="ARBA00023134"/>
    </source>
</evidence>
<evidence type="ECO:0000256" key="3">
    <source>
        <dbReference type="ARBA" id="ARBA00001522"/>
    </source>
</evidence>
<feature type="binding site" evidence="16">
    <location>
        <begin position="42"/>
        <end position="44"/>
    </location>
    <ligand>
        <name>GTP</name>
        <dbReference type="ChEBI" id="CHEBI:37565"/>
    </ligand>
</feature>
<keyword evidence="11 14" id="KW-0418">Kinase</keyword>
<dbReference type="GO" id="GO:0008820">
    <property type="term" value="F:cobinamide phosphate guanylyltransferase activity"/>
    <property type="evidence" value="ECO:0007669"/>
    <property type="project" value="UniProtKB-UniRule"/>
</dbReference>
<comment type="catalytic activity">
    <reaction evidence="3">
        <text>adenosylcob(III)inamide + GTP = adenosylcob(III)inamide phosphate + GDP + H(+)</text>
        <dbReference type="Rhea" id="RHEA:15765"/>
        <dbReference type="ChEBI" id="CHEBI:2480"/>
        <dbReference type="ChEBI" id="CHEBI:15378"/>
        <dbReference type="ChEBI" id="CHEBI:37565"/>
        <dbReference type="ChEBI" id="CHEBI:58189"/>
        <dbReference type="ChEBI" id="CHEBI:58502"/>
        <dbReference type="EC" id="2.7.1.156"/>
    </reaction>
</comment>
<evidence type="ECO:0000313" key="18">
    <source>
        <dbReference type="Proteomes" id="UP000198552"/>
    </source>
</evidence>
<evidence type="ECO:0000256" key="11">
    <source>
        <dbReference type="ARBA" id="ARBA00022777"/>
    </source>
</evidence>
<evidence type="ECO:0000256" key="9">
    <source>
        <dbReference type="ARBA" id="ARBA00022679"/>
    </source>
</evidence>
<comment type="function">
    <text evidence="4 14">Catalyzes ATP-dependent phosphorylation of adenosylcobinamide and addition of GMP to adenosylcobinamide phosphate.</text>
</comment>
<evidence type="ECO:0000256" key="16">
    <source>
        <dbReference type="PIRSR" id="PIRSR006135-2"/>
    </source>
</evidence>
<dbReference type="UniPathway" id="UPA00148">
    <property type="reaction ID" value="UER00236"/>
</dbReference>
<reference evidence="18" key="1">
    <citation type="submission" date="2016-10" db="EMBL/GenBank/DDBJ databases">
        <authorList>
            <person name="Varghese N."/>
            <person name="Submissions S."/>
        </authorList>
    </citation>
    <scope>NUCLEOTIDE SEQUENCE [LARGE SCALE GENOMIC DNA]</scope>
    <source>
        <strain evidence="18">EPL6</strain>
    </source>
</reference>
<dbReference type="PANTHER" id="PTHR34848:SF1">
    <property type="entry name" value="BIFUNCTIONAL ADENOSYLCOBALAMIN BIOSYNTHESIS PROTEIN COBU"/>
    <property type="match status" value="1"/>
</dbReference>
<dbReference type="GO" id="GO:0009236">
    <property type="term" value="P:cobalamin biosynthetic process"/>
    <property type="evidence" value="ECO:0007669"/>
    <property type="project" value="UniProtKB-UniRule"/>
</dbReference>
<evidence type="ECO:0000256" key="6">
    <source>
        <dbReference type="ARBA" id="ARBA00005159"/>
    </source>
</evidence>
<comment type="similarity">
    <text evidence="7 14">Belongs to the CobU/CobP family.</text>
</comment>
<organism evidence="17 18">
    <name type="scientific">Oryzisolibacter propanilivorax</name>
    <dbReference type="NCBI Taxonomy" id="1527607"/>
    <lineage>
        <taxon>Bacteria</taxon>
        <taxon>Pseudomonadati</taxon>
        <taxon>Pseudomonadota</taxon>
        <taxon>Betaproteobacteria</taxon>
        <taxon>Burkholderiales</taxon>
        <taxon>Comamonadaceae</taxon>
        <taxon>Oryzisolibacter</taxon>
    </lineage>
</organism>
<evidence type="ECO:0000256" key="14">
    <source>
        <dbReference type="PIRNR" id="PIRNR006135"/>
    </source>
</evidence>
<keyword evidence="8 14" id="KW-0169">Cobalamin biosynthesis</keyword>
<evidence type="ECO:0000256" key="8">
    <source>
        <dbReference type="ARBA" id="ARBA00022573"/>
    </source>
</evidence>
<dbReference type="EC" id="2.7.1.156" evidence="14"/>
<sequence length="208" mass="22249">MSLHVARSELILGGQKSGKSRRAELLARSWLATPGHRATLIATAQAHDAEMRARIERHQRERAQRVPGMALVEEPRDLAGALARHGRADTLLVVDCLTLWLTHWLMPLDGGAGEGAEQQAGQPDLGEKPPPALDWQGQAAHFFAVLQQAPGPVVLVGNEIGLGVIPLGREVRAFVDALGLLNQRAAAACQRVTLMAAGLPLTLKDSPC</sequence>
<dbReference type="RefSeq" id="WP_091565891.1">
    <property type="nucleotide sequence ID" value="NZ_FNHP01000001.1"/>
</dbReference>
<comment type="catalytic activity">
    <reaction evidence="2 14">
        <text>adenosylcob(III)inamide phosphate + GTP + H(+) = adenosylcob(III)inamide-GDP + diphosphate</text>
        <dbReference type="Rhea" id="RHEA:22712"/>
        <dbReference type="ChEBI" id="CHEBI:15378"/>
        <dbReference type="ChEBI" id="CHEBI:33019"/>
        <dbReference type="ChEBI" id="CHEBI:37565"/>
        <dbReference type="ChEBI" id="CHEBI:58502"/>
        <dbReference type="ChEBI" id="CHEBI:60487"/>
        <dbReference type="EC" id="2.7.7.62"/>
    </reaction>
</comment>
<feature type="binding site" evidence="16">
    <location>
        <position position="73"/>
    </location>
    <ligand>
        <name>GTP</name>
        <dbReference type="ChEBI" id="CHEBI:37565"/>
    </ligand>
</feature>
<dbReference type="EMBL" id="FNHP01000001">
    <property type="protein sequence ID" value="SDL96665.1"/>
    <property type="molecule type" value="Genomic_DNA"/>
</dbReference>
<accession>A0A1G9PET0</accession>
<feature type="active site" description="GMP-histidine intermediate" evidence="15">
    <location>
        <position position="58"/>
    </location>
</feature>
<dbReference type="GO" id="GO:0005524">
    <property type="term" value="F:ATP binding"/>
    <property type="evidence" value="ECO:0007669"/>
    <property type="project" value="UniProtKB-UniRule"/>
</dbReference>
<evidence type="ECO:0000256" key="4">
    <source>
        <dbReference type="ARBA" id="ARBA00003889"/>
    </source>
</evidence>
<dbReference type="SUPFAM" id="SSF52540">
    <property type="entry name" value="P-loop containing nucleoside triphosphate hydrolases"/>
    <property type="match status" value="1"/>
</dbReference>
<dbReference type="CDD" id="cd00544">
    <property type="entry name" value="CobU"/>
    <property type="match status" value="1"/>
</dbReference>
<evidence type="ECO:0000256" key="5">
    <source>
        <dbReference type="ARBA" id="ARBA00004692"/>
    </source>
</evidence>
<evidence type="ECO:0000256" key="15">
    <source>
        <dbReference type="PIRSR" id="PIRSR006135-1"/>
    </source>
</evidence>
<evidence type="ECO:0000256" key="2">
    <source>
        <dbReference type="ARBA" id="ARBA00000711"/>
    </source>
</evidence>
<comment type="pathway">
    <text evidence="5 14">Cofactor biosynthesis; adenosylcobalamin biosynthesis; adenosylcobalamin from cob(II)yrinate a,c-diamide: step 6/7.</text>
</comment>
<keyword evidence="17" id="KW-0548">Nucleotidyltransferase</keyword>
<keyword evidence="12 14" id="KW-0067">ATP-binding</keyword>
<feature type="binding site" evidence="16">
    <location>
        <position position="95"/>
    </location>
    <ligand>
        <name>GTP</name>
        <dbReference type="ChEBI" id="CHEBI:37565"/>
    </ligand>
</feature>
<dbReference type="AlphaFoldDB" id="A0A1G9PET0"/>
<feature type="binding site" evidence="16">
    <location>
        <begin position="13"/>
        <end position="20"/>
    </location>
    <ligand>
        <name>GTP</name>
        <dbReference type="ChEBI" id="CHEBI:37565"/>
    </ligand>
</feature>
<keyword evidence="13 14" id="KW-0342">GTP-binding</keyword>
<evidence type="ECO:0000256" key="1">
    <source>
        <dbReference type="ARBA" id="ARBA00000312"/>
    </source>
</evidence>
<gene>
    <name evidence="17" type="ORF">SAMN05428957_101337</name>
</gene>
<evidence type="ECO:0000256" key="12">
    <source>
        <dbReference type="ARBA" id="ARBA00022840"/>
    </source>
</evidence>
<proteinExistence type="inferred from homology"/>
<dbReference type="Proteomes" id="UP000198552">
    <property type="component" value="Unassembled WGS sequence"/>
</dbReference>
<evidence type="ECO:0000256" key="10">
    <source>
        <dbReference type="ARBA" id="ARBA00022741"/>
    </source>
</evidence>
<evidence type="ECO:0000256" key="7">
    <source>
        <dbReference type="ARBA" id="ARBA00007490"/>
    </source>
</evidence>
<dbReference type="GO" id="GO:0005525">
    <property type="term" value="F:GTP binding"/>
    <property type="evidence" value="ECO:0007669"/>
    <property type="project" value="UniProtKB-UniRule"/>
</dbReference>
<dbReference type="OrthoDB" id="9788370at2"/>
<dbReference type="InterPro" id="IPR003203">
    <property type="entry name" value="CobU/CobP"/>
</dbReference>
<keyword evidence="18" id="KW-1185">Reference proteome</keyword>
<dbReference type="EC" id="2.7.7.62" evidence="14"/>
<comment type="pathway">
    <text evidence="6 14">Cofactor biosynthesis; adenosylcobalamin biosynthesis; adenosylcobalamin from cob(II)yrinate a,c-diamide: step 5/7.</text>
</comment>